<comment type="subcellular location">
    <subcellularLocation>
        <location evidence="1">Cell membrane</location>
        <topology evidence="1">Multi-pass membrane protein</topology>
    </subcellularLocation>
</comment>
<evidence type="ECO:0000256" key="2">
    <source>
        <dbReference type="ARBA" id="ARBA00022692"/>
    </source>
</evidence>
<gene>
    <name evidence="8" type="ORF">VCR5J5_1330013</name>
</gene>
<dbReference type="Gene3D" id="3.40.50.300">
    <property type="entry name" value="P-loop containing nucleotide triphosphate hydrolases"/>
    <property type="match status" value="1"/>
</dbReference>
<evidence type="ECO:0000256" key="6">
    <source>
        <dbReference type="ARBA" id="ARBA00023136"/>
    </source>
</evidence>
<dbReference type="InterPro" id="IPR036640">
    <property type="entry name" value="ABC1_TM_sf"/>
</dbReference>
<dbReference type="PANTHER" id="PTHR43394:SF1">
    <property type="entry name" value="ATP-BINDING CASSETTE SUB-FAMILY B MEMBER 10, MITOCHONDRIAL"/>
    <property type="match status" value="1"/>
</dbReference>
<keyword evidence="6 7" id="KW-0472">Membrane</keyword>
<dbReference type="SMART" id="SM00382">
    <property type="entry name" value="AAA"/>
    <property type="match status" value="1"/>
</dbReference>
<dbReference type="SUPFAM" id="SSF52540">
    <property type="entry name" value="P-loop containing nucleoside triphosphate hydrolases"/>
    <property type="match status" value="1"/>
</dbReference>
<dbReference type="Pfam" id="PF00005">
    <property type="entry name" value="ABC_tran"/>
    <property type="match status" value="1"/>
</dbReference>
<evidence type="ECO:0000256" key="4">
    <source>
        <dbReference type="ARBA" id="ARBA00022840"/>
    </source>
</evidence>
<dbReference type="Gene3D" id="1.20.1560.10">
    <property type="entry name" value="ABC transporter type 1, transmembrane domain"/>
    <property type="match status" value="1"/>
</dbReference>
<dbReference type="Pfam" id="PF00664">
    <property type="entry name" value="ABC_membrane"/>
    <property type="match status" value="1"/>
</dbReference>
<feature type="transmembrane region" description="Helical" evidence="7">
    <location>
        <begin position="22"/>
        <end position="46"/>
    </location>
</feature>
<dbReference type="Proteomes" id="UP000049495">
    <property type="component" value="Unassembled WGS sequence"/>
</dbReference>
<name>A0A822MUQ7_9VIBR</name>
<dbReference type="PROSITE" id="PS00211">
    <property type="entry name" value="ABC_TRANSPORTER_1"/>
    <property type="match status" value="1"/>
</dbReference>
<dbReference type="CDD" id="cd03228">
    <property type="entry name" value="ABCC_MRP_Like"/>
    <property type="match status" value="1"/>
</dbReference>
<evidence type="ECO:0000256" key="5">
    <source>
        <dbReference type="ARBA" id="ARBA00022989"/>
    </source>
</evidence>
<dbReference type="InterPro" id="IPR017871">
    <property type="entry name" value="ABC_transporter-like_CS"/>
</dbReference>
<dbReference type="InterPro" id="IPR003439">
    <property type="entry name" value="ABC_transporter-like_ATP-bd"/>
</dbReference>
<dbReference type="EMBL" id="CCJV01000039">
    <property type="protein sequence ID" value="CDS98530.1"/>
    <property type="molecule type" value="Genomic_DNA"/>
</dbReference>
<dbReference type="InterPro" id="IPR011527">
    <property type="entry name" value="ABC1_TM_dom"/>
</dbReference>
<proteinExistence type="predicted"/>
<dbReference type="GO" id="GO:0005886">
    <property type="term" value="C:plasma membrane"/>
    <property type="evidence" value="ECO:0007669"/>
    <property type="project" value="UniProtKB-SubCell"/>
</dbReference>
<keyword evidence="8" id="KW-0378">Hydrolase</keyword>
<dbReference type="PROSITE" id="PS50929">
    <property type="entry name" value="ABC_TM1F"/>
    <property type="match status" value="1"/>
</dbReference>
<evidence type="ECO:0000313" key="9">
    <source>
        <dbReference type="Proteomes" id="UP000049495"/>
    </source>
</evidence>
<dbReference type="PANTHER" id="PTHR43394">
    <property type="entry name" value="ATP-DEPENDENT PERMEASE MDL1, MITOCHONDRIAL"/>
    <property type="match status" value="1"/>
</dbReference>
<evidence type="ECO:0000256" key="7">
    <source>
        <dbReference type="SAM" id="Phobius"/>
    </source>
</evidence>
<dbReference type="PROSITE" id="PS50893">
    <property type="entry name" value="ABC_TRANSPORTER_2"/>
    <property type="match status" value="1"/>
</dbReference>
<dbReference type="GO" id="GO:0015421">
    <property type="term" value="F:ABC-type oligopeptide transporter activity"/>
    <property type="evidence" value="ECO:0007669"/>
    <property type="project" value="TreeGrafter"/>
</dbReference>
<keyword evidence="3" id="KW-0547">Nucleotide-binding</keyword>
<dbReference type="InterPro" id="IPR039421">
    <property type="entry name" value="Type_1_exporter"/>
</dbReference>
<dbReference type="SUPFAM" id="SSF90123">
    <property type="entry name" value="ABC transporter transmembrane region"/>
    <property type="match status" value="1"/>
</dbReference>
<dbReference type="AlphaFoldDB" id="A0A822MUQ7"/>
<feature type="transmembrane region" description="Helical" evidence="7">
    <location>
        <begin position="58"/>
        <end position="79"/>
    </location>
</feature>
<keyword evidence="5 7" id="KW-1133">Transmembrane helix</keyword>
<dbReference type="InterPro" id="IPR027417">
    <property type="entry name" value="P-loop_NTPase"/>
</dbReference>
<feature type="transmembrane region" description="Helical" evidence="7">
    <location>
        <begin position="279"/>
        <end position="302"/>
    </location>
</feature>
<keyword evidence="4" id="KW-0067">ATP-binding</keyword>
<feature type="transmembrane region" description="Helical" evidence="7">
    <location>
        <begin position="132"/>
        <end position="154"/>
    </location>
</feature>
<evidence type="ECO:0000256" key="1">
    <source>
        <dbReference type="ARBA" id="ARBA00004651"/>
    </source>
</evidence>
<evidence type="ECO:0000256" key="3">
    <source>
        <dbReference type="ARBA" id="ARBA00022741"/>
    </source>
</evidence>
<dbReference type="RefSeq" id="WP_048666203.1">
    <property type="nucleotide sequence ID" value="NZ_AP025478.1"/>
</dbReference>
<feature type="transmembrane region" description="Helical" evidence="7">
    <location>
        <begin position="160"/>
        <end position="181"/>
    </location>
</feature>
<accession>A0A822MUQ7</accession>
<evidence type="ECO:0000313" key="8">
    <source>
        <dbReference type="EMBL" id="CDS98530.1"/>
    </source>
</evidence>
<comment type="caution">
    <text evidence="8">The sequence shown here is derived from an EMBL/GenBank/DDBJ whole genome shotgun (WGS) entry which is preliminary data.</text>
</comment>
<protein>
    <submittedName>
        <fullName evidence="8">Putative Xenobiotic-transporting ATPase</fullName>
        <ecNumber evidence="8">3.6.3.44</ecNumber>
    </submittedName>
</protein>
<dbReference type="InterPro" id="IPR003593">
    <property type="entry name" value="AAA+_ATPase"/>
</dbReference>
<dbReference type="GO" id="GO:0005524">
    <property type="term" value="F:ATP binding"/>
    <property type="evidence" value="ECO:0007669"/>
    <property type="project" value="UniProtKB-KW"/>
</dbReference>
<reference evidence="9" key="1">
    <citation type="submission" date="2014-06" db="EMBL/GenBank/DDBJ databases">
        <authorList>
            <person name="Le Roux Frederique"/>
        </authorList>
    </citation>
    <scope>NUCLEOTIDE SEQUENCE [LARGE SCALE GENOMIC DNA]</scope>
    <source>
        <strain evidence="9">J5-5</strain>
    </source>
</reference>
<dbReference type="GO" id="GO:0016887">
    <property type="term" value="F:ATP hydrolysis activity"/>
    <property type="evidence" value="ECO:0007669"/>
    <property type="project" value="InterPro"/>
</dbReference>
<sequence length="573" mass="64643">MVKTIPDNIVYAKFKSLCAEKFWHMVLIIILNFMVVGSSFFIAYTIERLFDREVTIDRLNSFVVMTLLLLVTFVISSGLRKKLVFDVKEMLSTKLQSFAIRQLMFKPQQLFDEVSPSSLHANVDHDINAINVYLHFILSIFFQASGTLLCGLIYLLSTNLYMTLVSVVVVPVLILVIFRISQNATAANNRKRNASSLFKSAIIETLSGIESIKIHKMENLLGNQIESKAKTVYIESKKLHFFDSIISNMIIFGGFSSVILVLWVGGQNVITGSMSSGELVAFVMVLLFMSYSFASISDINAVTLKAKSAMTHLNCLLQPDYNQCTIIKKNNTINGDKIDLIDLSFYYNFSEFPALKNVSHTFYRNHIYSIVGRSGSGKSTLIKLISGLYFNYHGKIMLGEVEGKTLQGSKRVTLVEQDPFFFSGTLWENITLLPRYTQVDEIRLKRASRLSNFDTVMLNNDLTFNSYIHVNAANLSGGEKQRLAIARALYSEQDILIFDEATNSLDFATEIGFHQHLKEISKDKIVLVVTHNLNNIYLTDQVVVVDSGHIVAADTPHKIISNKYFKRISKGKH</sequence>
<feature type="transmembrane region" description="Helical" evidence="7">
    <location>
        <begin position="245"/>
        <end position="264"/>
    </location>
</feature>
<organism evidence="8 9">
    <name type="scientific">Vibrio crassostreae</name>
    <dbReference type="NCBI Taxonomy" id="246167"/>
    <lineage>
        <taxon>Bacteria</taxon>
        <taxon>Pseudomonadati</taxon>
        <taxon>Pseudomonadota</taxon>
        <taxon>Gammaproteobacteria</taxon>
        <taxon>Vibrionales</taxon>
        <taxon>Vibrionaceae</taxon>
        <taxon>Vibrio</taxon>
    </lineage>
</organism>
<dbReference type="GeneID" id="93903383"/>
<keyword evidence="2 7" id="KW-0812">Transmembrane</keyword>
<dbReference type="EC" id="3.6.3.44" evidence="8"/>